<feature type="transmembrane region" description="Helical" evidence="5">
    <location>
        <begin position="294"/>
        <end position="314"/>
    </location>
</feature>
<dbReference type="GO" id="GO:0016020">
    <property type="term" value="C:membrane"/>
    <property type="evidence" value="ECO:0007669"/>
    <property type="project" value="UniProtKB-SubCell"/>
</dbReference>
<keyword evidence="4 5" id="KW-0472">Membrane</keyword>
<comment type="subcellular location">
    <subcellularLocation>
        <location evidence="1">Membrane</location>
        <topology evidence="1">Multi-pass membrane protein</topology>
    </subcellularLocation>
</comment>
<dbReference type="Gene3D" id="1.20.1250.20">
    <property type="entry name" value="MFS general substrate transporter like domains"/>
    <property type="match status" value="1"/>
</dbReference>
<dbReference type="SUPFAM" id="SSF103473">
    <property type="entry name" value="MFS general substrate transporter"/>
    <property type="match status" value="1"/>
</dbReference>
<dbReference type="InterPro" id="IPR036259">
    <property type="entry name" value="MFS_trans_sf"/>
</dbReference>
<dbReference type="InterPro" id="IPR011701">
    <property type="entry name" value="MFS"/>
</dbReference>
<keyword evidence="3 5" id="KW-1133">Transmembrane helix</keyword>
<dbReference type="PANTHER" id="PTHR23294:SF59">
    <property type="entry name" value="UNC93-LIKE PROTEIN C922.05C"/>
    <property type="match status" value="1"/>
</dbReference>
<name>A0A9P3GYY4_9FUNG</name>
<dbReference type="Proteomes" id="UP000827284">
    <property type="component" value="Unassembled WGS sequence"/>
</dbReference>
<evidence type="ECO:0000256" key="3">
    <source>
        <dbReference type="ARBA" id="ARBA00022989"/>
    </source>
</evidence>
<sequence length="459" mass="50130">MARLTDPVIQVAILGAVFFCLPAFFNALNGLGSFGLTAADAHISNNAGTALGVLFAFSSLVAGGLFNLFGHRYLLFFGGLSYALYMSSYLAYHYIQSVAFIVVAACVLGVGAGCLWCAQGAIMMGYPTEGEKGKYFGVFWGIFNAGAVVGNIIQLAMQWNDKASGEVAPATQIVFIAVAVIGSFLSLLLLPASRITRSDGTPAASVKFSSPTTEVKAIFSLFKDWRMLALFPMFFTSNWFYTYHFSMNALNSPNSVRTRAFDSMFYWGAQIFASVAFGNFLDNTRWTRRTRGRYGFLVLICFLTAAWAGGIAYQSGIGIGRFHDYDFVNTTGEWIKFFFLYFVYGICDAMFQAYAYWLMGSLSNDMHVVARFSGFYKFAQNVGNLLAPQVANSPIGNTVVPASRAIGHGMGEILICVALVALSIICAAPVVFKAIQDSTTEEDAVEEKHEIEYENETKA</sequence>
<feature type="transmembrane region" description="Helical" evidence="5">
    <location>
        <begin position="264"/>
        <end position="282"/>
    </location>
</feature>
<accession>A0A9P3GYY4</accession>
<dbReference type="EMBL" id="BQFW01000001">
    <property type="protein sequence ID" value="GJJ67695.1"/>
    <property type="molecule type" value="Genomic_DNA"/>
</dbReference>
<feature type="transmembrane region" description="Helical" evidence="5">
    <location>
        <begin position="334"/>
        <end position="357"/>
    </location>
</feature>
<dbReference type="PANTHER" id="PTHR23294">
    <property type="entry name" value="ET TRANSLATION PRODUCT-RELATED"/>
    <property type="match status" value="1"/>
</dbReference>
<keyword evidence="2 5" id="KW-0812">Transmembrane</keyword>
<gene>
    <name evidence="6" type="ORF">EMPS_00041</name>
</gene>
<reference evidence="6" key="1">
    <citation type="submission" date="2021-11" db="EMBL/GenBank/DDBJ databases">
        <authorList>
            <person name="Herlambang A."/>
            <person name="Guo Y."/>
            <person name="Takashima Y."/>
            <person name="Nishizawa T."/>
        </authorList>
    </citation>
    <scope>NUCLEOTIDE SEQUENCE</scope>
    <source>
        <strain evidence="6">E1425</strain>
    </source>
</reference>
<feature type="transmembrane region" description="Helical" evidence="5">
    <location>
        <begin position="169"/>
        <end position="190"/>
    </location>
</feature>
<evidence type="ECO:0000256" key="2">
    <source>
        <dbReference type="ARBA" id="ARBA00022692"/>
    </source>
</evidence>
<evidence type="ECO:0000313" key="6">
    <source>
        <dbReference type="EMBL" id="GJJ67695.1"/>
    </source>
</evidence>
<evidence type="ECO:0000256" key="5">
    <source>
        <dbReference type="SAM" id="Phobius"/>
    </source>
</evidence>
<evidence type="ECO:0000313" key="7">
    <source>
        <dbReference type="Proteomes" id="UP000827284"/>
    </source>
</evidence>
<proteinExistence type="predicted"/>
<feature type="transmembrane region" description="Helical" evidence="5">
    <location>
        <begin position="73"/>
        <end position="92"/>
    </location>
</feature>
<protein>
    <recommendedName>
        <fullName evidence="8">Major facilitator superfamily domain-containing protein</fullName>
    </recommendedName>
</protein>
<feature type="transmembrane region" description="Helical" evidence="5">
    <location>
        <begin position="47"/>
        <end position="66"/>
    </location>
</feature>
<dbReference type="AlphaFoldDB" id="A0A9P3GYY4"/>
<evidence type="ECO:0000256" key="4">
    <source>
        <dbReference type="ARBA" id="ARBA00023136"/>
    </source>
</evidence>
<evidence type="ECO:0000256" key="1">
    <source>
        <dbReference type="ARBA" id="ARBA00004141"/>
    </source>
</evidence>
<feature type="transmembrane region" description="Helical" evidence="5">
    <location>
        <begin position="413"/>
        <end position="432"/>
    </location>
</feature>
<comment type="caution">
    <text evidence="6">The sequence shown here is derived from an EMBL/GenBank/DDBJ whole genome shotgun (WGS) entry which is preliminary data.</text>
</comment>
<feature type="transmembrane region" description="Helical" evidence="5">
    <location>
        <begin position="7"/>
        <end position="27"/>
    </location>
</feature>
<feature type="transmembrane region" description="Helical" evidence="5">
    <location>
        <begin position="98"/>
        <end position="123"/>
    </location>
</feature>
<feature type="transmembrane region" description="Helical" evidence="5">
    <location>
        <begin position="135"/>
        <end position="157"/>
    </location>
</feature>
<evidence type="ECO:0008006" key="8">
    <source>
        <dbReference type="Google" id="ProtNLM"/>
    </source>
</evidence>
<dbReference type="GO" id="GO:0022857">
    <property type="term" value="F:transmembrane transporter activity"/>
    <property type="evidence" value="ECO:0007669"/>
    <property type="project" value="InterPro"/>
</dbReference>
<feature type="transmembrane region" description="Helical" evidence="5">
    <location>
        <begin position="225"/>
        <end position="244"/>
    </location>
</feature>
<dbReference type="Pfam" id="PF07690">
    <property type="entry name" value="MFS_1"/>
    <property type="match status" value="1"/>
</dbReference>
<dbReference type="InterPro" id="IPR051617">
    <property type="entry name" value="UNC-93-like_regulator"/>
</dbReference>
<keyword evidence="7" id="KW-1185">Reference proteome</keyword>
<reference evidence="6" key="2">
    <citation type="journal article" date="2022" name="Microbiol. Resour. Announc.">
        <title>Whole-Genome Sequence of Entomortierella parvispora E1425, a Mucoromycotan Fungus Associated with Burkholderiaceae-Related Endosymbiotic Bacteria.</title>
        <authorList>
            <person name="Herlambang A."/>
            <person name="Guo Y."/>
            <person name="Takashima Y."/>
            <person name="Narisawa K."/>
            <person name="Ohta H."/>
            <person name="Nishizawa T."/>
        </authorList>
    </citation>
    <scope>NUCLEOTIDE SEQUENCE</scope>
    <source>
        <strain evidence="6">E1425</strain>
    </source>
</reference>
<organism evidence="6 7">
    <name type="scientific">Entomortierella parvispora</name>
    <dbReference type="NCBI Taxonomy" id="205924"/>
    <lineage>
        <taxon>Eukaryota</taxon>
        <taxon>Fungi</taxon>
        <taxon>Fungi incertae sedis</taxon>
        <taxon>Mucoromycota</taxon>
        <taxon>Mortierellomycotina</taxon>
        <taxon>Mortierellomycetes</taxon>
        <taxon>Mortierellales</taxon>
        <taxon>Mortierellaceae</taxon>
        <taxon>Entomortierella</taxon>
    </lineage>
</organism>
<dbReference type="OrthoDB" id="196103at2759"/>